<dbReference type="PANTHER" id="PTHR15721">
    <property type="entry name" value="KIAA0586 PROTEIN"/>
    <property type="match status" value="1"/>
</dbReference>
<feature type="region of interest" description="Disordered" evidence="1">
    <location>
        <begin position="504"/>
        <end position="531"/>
    </location>
</feature>
<sequence>MGFIMVAGRRAIVGHTKNGKGKTGASLSEAFRVLKTLVRVARNINWPNHCDALADEANSLPLDAYESPNVRKAKHLIEDLNHIKNQVQGLVEDKENYAARHDIKEVAHDMSKASLGSQGPFPLDNYLQMPAQGPTTPYKSLPDLSFSHFNAPVHPGFKEAESILRQVQQNRGFLESNFEAVMRAQQEVEVYSMLEAVYNDSTDHEKARIKNMVDKSIQKLRREVEREVTDAVVISEIHKKASSNVPGAVKIPEPAPAPKAGPKYGIRGRLQQAQTEVKVEPKKSAPTKRVGAAGSGKESVHQRLSRPPVKKPKSVLTEDEMTRVYGKATYQKGRTTVKDPYLHFQNTSKHKPARQPPPPARDQGKELMSSKTQTSGGGVKQFYFNPATGMYIPIANTAHLAPIPGQLIPMAVPLGGPRMDHGLTEDATMTSMHPAMTFDQSKVSQVTADRNVAMVTLGMEDEVKRSKPSPELGKQVLPAVDIDTDQSEISESIEDEAMPALQPAISPERKPKKHVQIMSPHETHGKSPVKSGFEVVYHQDDTLQDEDDYDDDNDDNEDGTGLEYPGYKREEVEEVQYNGPVFPPKMPSSERQLTSDLIAEDIRRRDLLQNKANEWLEQELMARIITEVYPLREHDEPAEISHVVSETSEDSMAEEKEKSMFVMDAIGHRGMQLFIDTGVPVSNSVVNRLVSEVLYEKIRTMLGSRPDQGAGPEATPMVGVSDPAWESVSDVSAEQVSPRMARHVSTPEPTPRATPIPSPPGRGSSPAYTPLPSPPLGDSSPRVVERYELDSPRAVQPVIQQYVELESEPESSASYDIQDELNRLAAKLRPVVDPAASVQSRHDVDTPPQSPKPLPLEPSRPLTPPILTPREMSEEPFLMPQSAAAAGTSQERTSSRATKMDSPKSATSPQVTEMAEEELAEDQPKPIVFTVAMTQTDKLDNTRSKSGSPSPAKLQSPELSEDSYTESSSISDTFNECVSEGQWLINKSDGEMPDFPIDHALVRDRMLQHSRRKVDVSSASTWKDAEDVDLGEVSDISRSEGELRYKADFPPEKDPVLHLLSRLQAAGPQFHMYNMTQGQVTDVLNVTGRSEGEVIRVSALPREDNNPQIVPERDSSLDRGKQQLRSKSPRLSKSQRMRSPEGGAYGERDGSHQSSPRKGKSPDKRAPSLSYRAQSPTRVSFEGDLNDEQRSASPTRGILKRSSTFDDRQRQTQDQPGMSHMSRGRGQGAGRVMPGGRQTQGQGMMMAAARSPSPNKSQARRRMPLNRSSELQASGGSMENSGGYYGSDHGTRTMTPDQMNMDALIQSGYLSQSFSQSEGGRQTGQSERSSLRSSADMRGSRGQGSLGYSYGSEGSMTLSEIQRLATQGTGKLQMSLTLPTGQEESDLSEIDITDNGNTK</sequence>
<comment type="caution">
    <text evidence="2">The sequence shown here is derived from an EMBL/GenBank/DDBJ whole genome shotgun (WGS) entry which is preliminary data.</text>
</comment>
<evidence type="ECO:0000313" key="2">
    <source>
        <dbReference type="EMBL" id="KAH3852984.1"/>
    </source>
</evidence>
<feature type="compositionally biased region" description="Pro residues" evidence="1">
    <location>
        <begin position="848"/>
        <end position="867"/>
    </location>
</feature>
<accession>A0A9D4L809</accession>
<dbReference type="GO" id="GO:0036064">
    <property type="term" value="C:ciliary basal body"/>
    <property type="evidence" value="ECO:0007669"/>
    <property type="project" value="TreeGrafter"/>
</dbReference>
<dbReference type="GO" id="GO:0007224">
    <property type="term" value="P:smoothened signaling pathway"/>
    <property type="evidence" value="ECO:0007669"/>
    <property type="project" value="InterPro"/>
</dbReference>
<dbReference type="Proteomes" id="UP000828390">
    <property type="component" value="Unassembled WGS sequence"/>
</dbReference>
<feature type="region of interest" description="Disordered" evidence="1">
    <location>
        <begin position="832"/>
        <end position="972"/>
    </location>
</feature>
<feature type="region of interest" description="Disordered" evidence="1">
    <location>
        <begin position="726"/>
        <end position="795"/>
    </location>
</feature>
<dbReference type="InterPro" id="IPR029246">
    <property type="entry name" value="TALPID3"/>
</dbReference>
<reference evidence="2" key="2">
    <citation type="submission" date="2020-11" db="EMBL/GenBank/DDBJ databases">
        <authorList>
            <person name="McCartney M.A."/>
            <person name="Auch B."/>
            <person name="Kono T."/>
            <person name="Mallez S."/>
            <person name="Becker A."/>
            <person name="Gohl D.M."/>
            <person name="Silverstein K.A.T."/>
            <person name="Koren S."/>
            <person name="Bechman K.B."/>
            <person name="Herman A."/>
            <person name="Abrahante J.E."/>
            <person name="Garbe J."/>
        </authorList>
    </citation>
    <scope>NUCLEOTIDE SEQUENCE</scope>
    <source>
        <strain evidence="2">Duluth1</strain>
        <tissue evidence="2">Whole animal</tissue>
    </source>
</reference>
<name>A0A9D4L809_DREPO</name>
<protein>
    <submittedName>
        <fullName evidence="2">Uncharacterized protein</fullName>
    </submittedName>
</protein>
<feature type="region of interest" description="Disordered" evidence="1">
    <location>
        <begin position="543"/>
        <end position="568"/>
    </location>
</feature>
<proteinExistence type="predicted"/>
<feature type="region of interest" description="Disordered" evidence="1">
    <location>
        <begin position="273"/>
        <end position="315"/>
    </location>
</feature>
<feature type="compositionally biased region" description="Polar residues" evidence="1">
    <location>
        <begin position="1312"/>
        <end position="1333"/>
    </location>
</feature>
<evidence type="ECO:0000313" key="3">
    <source>
        <dbReference type="Proteomes" id="UP000828390"/>
    </source>
</evidence>
<feature type="region of interest" description="Disordered" evidence="1">
    <location>
        <begin position="1312"/>
        <end position="1353"/>
    </location>
</feature>
<feature type="compositionally biased region" description="Pro residues" evidence="1">
    <location>
        <begin position="748"/>
        <end position="760"/>
    </location>
</feature>
<feature type="compositionally biased region" description="Basic and acidic residues" evidence="1">
    <location>
        <begin position="1101"/>
        <end position="1121"/>
    </location>
</feature>
<feature type="compositionally biased region" description="Polar residues" evidence="1">
    <location>
        <begin position="887"/>
        <end position="897"/>
    </location>
</feature>
<feature type="compositionally biased region" description="Low complexity" evidence="1">
    <location>
        <begin position="1235"/>
        <end position="1250"/>
    </location>
</feature>
<dbReference type="GO" id="GO:0005814">
    <property type="term" value="C:centriole"/>
    <property type="evidence" value="ECO:0007669"/>
    <property type="project" value="TreeGrafter"/>
</dbReference>
<feature type="compositionally biased region" description="Acidic residues" evidence="1">
    <location>
        <begin position="1383"/>
        <end position="1392"/>
    </location>
</feature>
<feature type="region of interest" description="Disordered" evidence="1">
    <location>
        <begin position="1099"/>
        <end position="1294"/>
    </location>
</feature>
<feature type="compositionally biased region" description="Polar residues" evidence="1">
    <location>
        <begin position="1370"/>
        <end position="1382"/>
    </location>
</feature>
<dbReference type="EMBL" id="JAIWYP010000003">
    <property type="protein sequence ID" value="KAH3852984.1"/>
    <property type="molecule type" value="Genomic_DNA"/>
</dbReference>
<dbReference type="PANTHER" id="PTHR15721:SF2">
    <property type="entry name" value="PROTEIN TALPID3"/>
    <property type="match status" value="1"/>
</dbReference>
<gene>
    <name evidence="2" type="ORF">DPMN_095506</name>
</gene>
<evidence type="ECO:0000256" key="1">
    <source>
        <dbReference type="SAM" id="MobiDB-lite"/>
    </source>
</evidence>
<feature type="compositionally biased region" description="Acidic residues" evidence="1">
    <location>
        <begin position="543"/>
        <end position="560"/>
    </location>
</feature>
<feature type="compositionally biased region" description="Polar residues" evidence="1">
    <location>
        <begin position="1266"/>
        <end position="1280"/>
    </location>
</feature>
<dbReference type="Pfam" id="PF15324">
    <property type="entry name" value="TALPID3"/>
    <property type="match status" value="1"/>
</dbReference>
<reference evidence="2" key="1">
    <citation type="journal article" date="2019" name="bioRxiv">
        <title>The Genome of the Zebra Mussel, Dreissena polymorpha: A Resource for Invasive Species Research.</title>
        <authorList>
            <person name="McCartney M.A."/>
            <person name="Auch B."/>
            <person name="Kono T."/>
            <person name="Mallez S."/>
            <person name="Zhang Y."/>
            <person name="Obille A."/>
            <person name="Becker A."/>
            <person name="Abrahante J.E."/>
            <person name="Garbe J."/>
            <person name="Badalamenti J.P."/>
            <person name="Herman A."/>
            <person name="Mangelson H."/>
            <person name="Liachko I."/>
            <person name="Sullivan S."/>
            <person name="Sone E.D."/>
            <person name="Koren S."/>
            <person name="Silverstein K.A.T."/>
            <person name="Beckman K.B."/>
            <person name="Gohl D.M."/>
        </authorList>
    </citation>
    <scope>NUCLEOTIDE SEQUENCE</scope>
    <source>
        <strain evidence="2">Duluth1</strain>
        <tissue evidence="2">Whole animal</tissue>
    </source>
</reference>
<organism evidence="2 3">
    <name type="scientific">Dreissena polymorpha</name>
    <name type="common">Zebra mussel</name>
    <name type="synonym">Mytilus polymorpha</name>
    <dbReference type="NCBI Taxonomy" id="45954"/>
    <lineage>
        <taxon>Eukaryota</taxon>
        <taxon>Metazoa</taxon>
        <taxon>Spiralia</taxon>
        <taxon>Lophotrochozoa</taxon>
        <taxon>Mollusca</taxon>
        <taxon>Bivalvia</taxon>
        <taxon>Autobranchia</taxon>
        <taxon>Heteroconchia</taxon>
        <taxon>Euheterodonta</taxon>
        <taxon>Imparidentia</taxon>
        <taxon>Neoheterodontei</taxon>
        <taxon>Myida</taxon>
        <taxon>Dreissenoidea</taxon>
        <taxon>Dreissenidae</taxon>
        <taxon>Dreissena</taxon>
    </lineage>
</organism>
<feature type="region of interest" description="Disordered" evidence="1">
    <location>
        <begin position="345"/>
        <end position="380"/>
    </location>
</feature>
<feature type="region of interest" description="Disordered" evidence="1">
    <location>
        <begin position="1370"/>
        <end position="1399"/>
    </location>
</feature>
<feature type="compositionally biased region" description="Basic residues" evidence="1">
    <location>
        <begin position="1122"/>
        <end position="1136"/>
    </location>
</feature>
<keyword evidence="3" id="KW-1185">Reference proteome</keyword>